<keyword evidence="5" id="KW-0418">Kinase</keyword>
<dbReference type="PROSITE" id="PS50110">
    <property type="entry name" value="RESPONSE_REGULATORY"/>
    <property type="match status" value="1"/>
</dbReference>
<evidence type="ECO:0000256" key="5">
    <source>
        <dbReference type="ARBA" id="ARBA00022777"/>
    </source>
</evidence>
<dbReference type="InterPro" id="IPR011006">
    <property type="entry name" value="CheY-like_superfamily"/>
</dbReference>
<dbReference type="InterPro" id="IPR013655">
    <property type="entry name" value="PAS_fold_3"/>
</dbReference>
<evidence type="ECO:0000256" key="2">
    <source>
        <dbReference type="ARBA" id="ARBA00012438"/>
    </source>
</evidence>
<dbReference type="RefSeq" id="WP_130967952.1">
    <property type="nucleotide sequence ID" value="NZ_SIXI01000003.1"/>
</dbReference>
<sequence length="648" mass="71017">MHSANEGWHIDDVPVGLMLVTDRGQILRANQALCDMLGYGLAGLQARSIDQVLTPAARLLYHSYLLPLLKLHGELAELSMSVLTEAGQRLDVLIKARYLPGQPGTDGRIQFVFFPWRERRRLEEQLLSAKRAAEQVPGLLFEMRRSAAGHWSFPYASDQLRQMHGLPPMSVVDDAAPWWRSLHPDDRAQVAEDLAESARQLSPWRAEYRVLLPEGEGWRETHASPHAQPDGGVLWHGYTADVTERKRLQAQVAEREATERLHRARHEFLARVSHELRTPLNGILGFAQLLLAPGVGVQAPVHRDRVHRIEQAGRTLLQLVDEVLDITRMQAGGLRLSLAPVAVAELVDESVQWLVPQAQTRGVRVVVQGESPEPLWCLADRHRLLQCLTNLLSNAIKYGASAGQAEVRWRADGGALSLEVLDRGPGFTAEQLGLLFEPFNRLGAERTGIEGAGLGLAITRGLVEMMSGRLQVTNRPGGGACFRLTLPLTTPASPSEVAMSAGLGLRQAAVPDAAQAQALVLYVEDNDVNALVMESVLELRPDCTLVRVGTGQEALQWLAQHMPGLLLLDMHLPDTDGMALLQQIRALPGLAQVPAIGVSADALQDTMDRASAQGFQGYWTKPLDLNEVLPDLDAWLARVRTTGSDVAG</sequence>
<dbReference type="OrthoDB" id="5519028at2"/>
<accession>A0A4V2JFR0</accession>
<dbReference type="NCBIfam" id="TIGR00229">
    <property type="entry name" value="sensory_box"/>
    <property type="match status" value="1"/>
</dbReference>
<dbReference type="SUPFAM" id="SSF55874">
    <property type="entry name" value="ATPase domain of HSP90 chaperone/DNA topoisomerase II/histidine kinase"/>
    <property type="match status" value="1"/>
</dbReference>
<dbReference type="Gene3D" id="3.40.50.2300">
    <property type="match status" value="1"/>
</dbReference>
<dbReference type="Pfam" id="PF08447">
    <property type="entry name" value="PAS_3"/>
    <property type="match status" value="1"/>
</dbReference>
<dbReference type="Pfam" id="PF13188">
    <property type="entry name" value="PAS_8"/>
    <property type="match status" value="1"/>
</dbReference>
<keyword evidence="4" id="KW-0808">Transferase</keyword>
<evidence type="ECO:0000256" key="1">
    <source>
        <dbReference type="ARBA" id="ARBA00000085"/>
    </source>
</evidence>
<evidence type="ECO:0000256" key="6">
    <source>
        <dbReference type="PROSITE-ProRule" id="PRU00169"/>
    </source>
</evidence>
<organism evidence="9 10">
    <name type="scientific">Aquabacterium lacunae</name>
    <dbReference type="NCBI Taxonomy" id="2528630"/>
    <lineage>
        <taxon>Bacteria</taxon>
        <taxon>Pseudomonadati</taxon>
        <taxon>Pseudomonadota</taxon>
        <taxon>Betaproteobacteria</taxon>
        <taxon>Burkholderiales</taxon>
        <taxon>Aquabacterium</taxon>
    </lineage>
</organism>
<dbReference type="GO" id="GO:0000155">
    <property type="term" value="F:phosphorelay sensor kinase activity"/>
    <property type="evidence" value="ECO:0007669"/>
    <property type="project" value="InterPro"/>
</dbReference>
<dbReference type="Gene3D" id="3.30.450.20">
    <property type="entry name" value="PAS domain"/>
    <property type="match status" value="2"/>
</dbReference>
<dbReference type="SMART" id="SM00448">
    <property type="entry name" value="REC"/>
    <property type="match status" value="1"/>
</dbReference>
<dbReference type="CDD" id="cd00082">
    <property type="entry name" value="HisKA"/>
    <property type="match status" value="1"/>
</dbReference>
<evidence type="ECO:0000259" key="8">
    <source>
        <dbReference type="PROSITE" id="PS50110"/>
    </source>
</evidence>
<feature type="domain" description="Histidine kinase" evidence="7">
    <location>
        <begin position="271"/>
        <end position="490"/>
    </location>
</feature>
<proteinExistence type="predicted"/>
<dbReference type="InterPro" id="IPR036097">
    <property type="entry name" value="HisK_dim/P_sf"/>
</dbReference>
<comment type="catalytic activity">
    <reaction evidence="1">
        <text>ATP + protein L-histidine = ADP + protein N-phospho-L-histidine.</text>
        <dbReference type="EC" id="2.7.13.3"/>
    </reaction>
</comment>
<dbReference type="Pfam" id="PF00072">
    <property type="entry name" value="Response_reg"/>
    <property type="match status" value="1"/>
</dbReference>
<dbReference type="EC" id="2.7.13.3" evidence="2"/>
<dbReference type="InterPro" id="IPR036890">
    <property type="entry name" value="HATPase_C_sf"/>
</dbReference>
<dbReference type="Gene3D" id="1.10.287.130">
    <property type="match status" value="1"/>
</dbReference>
<dbReference type="SUPFAM" id="SSF47384">
    <property type="entry name" value="Homodimeric domain of signal transducing histidine kinase"/>
    <property type="match status" value="1"/>
</dbReference>
<dbReference type="AlphaFoldDB" id="A0A4V2JFR0"/>
<dbReference type="InterPro" id="IPR003661">
    <property type="entry name" value="HisK_dim/P_dom"/>
</dbReference>
<evidence type="ECO:0000313" key="9">
    <source>
        <dbReference type="EMBL" id="TBO31498.1"/>
    </source>
</evidence>
<dbReference type="CDD" id="cd00075">
    <property type="entry name" value="HATPase"/>
    <property type="match status" value="1"/>
</dbReference>
<dbReference type="Gene3D" id="3.30.565.10">
    <property type="entry name" value="Histidine kinase-like ATPase, C-terminal domain"/>
    <property type="match status" value="1"/>
</dbReference>
<dbReference type="PANTHER" id="PTHR43047:SF72">
    <property type="entry name" value="OSMOSENSING HISTIDINE PROTEIN KINASE SLN1"/>
    <property type="match status" value="1"/>
</dbReference>
<evidence type="ECO:0000259" key="7">
    <source>
        <dbReference type="PROSITE" id="PS50109"/>
    </source>
</evidence>
<name>A0A4V2JFR0_9BURK</name>
<dbReference type="InterPro" id="IPR001789">
    <property type="entry name" value="Sig_transdc_resp-reg_receiver"/>
</dbReference>
<dbReference type="InterPro" id="IPR005467">
    <property type="entry name" value="His_kinase_dom"/>
</dbReference>
<dbReference type="Pfam" id="PF00512">
    <property type="entry name" value="HisKA"/>
    <property type="match status" value="1"/>
</dbReference>
<protein>
    <recommendedName>
        <fullName evidence="2">histidine kinase</fullName>
        <ecNumber evidence="2">2.7.13.3</ecNumber>
    </recommendedName>
</protein>
<feature type="domain" description="Response regulatory" evidence="8">
    <location>
        <begin position="519"/>
        <end position="636"/>
    </location>
</feature>
<dbReference type="CDD" id="cd00130">
    <property type="entry name" value="PAS"/>
    <property type="match status" value="2"/>
</dbReference>
<dbReference type="SUPFAM" id="SSF52172">
    <property type="entry name" value="CheY-like"/>
    <property type="match status" value="1"/>
</dbReference>
<dbReference type="SUPFAM" id="SSF55785">
    <property type="entry name" value="PYP-like sensor domain (PAS domain)"/>
    <property type="match status" value="2"/>
</dbReference>
<dbReference type="Proteomes" id="UP000292120">
    <property type="component" value="Unassembled WGS sequence"/>
</dbReference>
<evidence type="ECO:0000313" key="10">
    <source>
        <dbReference type="Proteomes" id="UP000292120"/>
    </source>
</evidence>
<dbReference type="InterPro" id="IPR003594">
    <property type="entry name" value="HATPase_dom"/>
</dbReference>
<dbReference type="PROSITE" id="PS50109">
    <property type="entry name" value="HIS_KIN"/>
    <property type="match status" value="1"/>
</dbReference>
<feature type="modified residue" description="4-aspartylphosphate" evidence="6">
    <location>
        <position position="569"/>
    </location>
</feature>
<comment type="caution">
    <text evidence="9">The sequence shown here is derived from an EMBL/GenBank/DDBJ whole genome shotgun (WGS) entry which is preliminary data.</text>
</comment>
<dbReference type="GO" id="GO:0005886">
    <property type="term" value="C:plasma membrane"/>
    <property type="evidence" value="ECO:0007669"/>
    <property type="project" value="TreeGrafter"/>
</dbReference>
<dbReference type="SMART" id="SM00388">
    <property type="entry name" value="HisKA"/>
    <property type="match status" value="1"/>
</dbReference>
<keyword evidence="3 6" id="KW-0597">Phosphoprotein</keyword>
<dbReference type="Pfam" id="PF02518">
    <property type="entry name" value="HATPase_c"/>
    <property type="match status" value="1"/>
</dbReference>
<dbReference type="SMART" id="SM00387">
    <property type="entry name" value="HATPase_c"/>
    <property type="match status" value="1"/>
</dbReference>
<dbReference type="InterPro" id="IPR004358">
    <property type="entry name" value="Sig_transdc_His_kin-like_C"/>
</dbReference>
<reference evidence="9 10" key="1">
    <citation type="submission" date="2019-02" db="EMBL/GenBank/DDBJ databases">
        <title>Aquabacterium sp. strain KMB7.</title>
        <authorList>
            <person name="Chen W.-M."/>
        </authorList>
    </citation>
    <scope>NUCLEOTIDE SEQUENCE [LARGE SCALE GENOMIC DNA]</scope>
    <source>
        <strain evidence="9 10">KMB7</strain>
    </source>
</reference>
<dbReference type="CDD" id="cd17546">
    <property type="entry name" value="REC_hyHK_CKI1_RcsC-like"/>
    <property type="match status" value="1"/>
</dbReference>
<dbReference type="InterPro" id="IPR035965">
    <property type="entry name" value="PAS-like_dom_sf"/>
</dbReference>
<dbReference type="EMBL" id="SIXI01000003">
    <property type="protein sequence ID" value="TBO31498.1"/>
    <property type="molecule type" value="Genomic_DNA"/>
</dbReference>
<dbReference type="PANTHER" id="PTHR43047">
    <property type="entry name" value="TWO-COMPONENT HISTIDINE PROTEIN KINASE"/>
    <property type="match status" value="1"/>
</dbReference>
<gene>
    <name evidence="9" type="ORF">EYS42_09740</name>
</gene>
<keyword evidence="10" id="KW-1185">Reference proteome</keyword>
<dbReference type="PRINTS" id="PR00344">
    <property type="entry name" value="BCTRLSENSOR"/>
</dbReference>
<evidence type="ECO:0000256" key="4">
    <source>
        <dbReference type="ARBA" id="ARBA00022679"/>
    </source>
</evidence>
<dbReference type="GO" id="GO:0009927">
    <property type="term" value="F:histidine phosphotransfer kinase activity"/>
    <property type="evidence" value="ECO:0007669"/>
    <property type="project" value="TreeGrafter"/>
</dbReference>
<dbReference type="InterPro" id="IPR000014">
    <property type="entry name" value="PAS"/>
</dbReference>
<dbReference type="SMART" id="SM00091">
    <property type="entry name" value="PAS"/>
    <property type="match status" value="1"/>
</dbReference>
<evidence type="ECO:0000256" key="3">
    <source>
        <dbReference type="ARBA" id="ARBA00022553"/>
    </source>
</evidence>